<evidence type="ECO:0000256" key="1">
    <source>
        <dbReference type="SAM" id="Phobius"/>
    </source>
</evidence>
<reference evidence="2 3" key="1">
    <citation type="submission" date="2018-11" db="EMBL/GenBank/DDBJ databases">
        <title>Genomic Encyclopedia of Type Strains, Phase IV (KMG-IV): sequencing the most valuable type-strain genomes for metagenomic binning, comparative biology and taxonomic classification.</title>
        <authorList>
            <person name="Goeker M."/>
        </authorList>
    </citation>
    <scope>NUCLEOTIDE SEQUENCE [LARGE SCALE GENOMIC DNA]</scope>
    <source>
        <strain evidence="2 3">DSM 100316</strain>
    </source>
</reference>
<gene>
    <name evidence="2" type="ORF">EDC56_0341</name>
</gene>
<keyword evidence="1" id="KW-1133">Transmembrane helix</keyword>
<evidence type="ECO:0000313" key="2">
    <source>
        <dbReference type="EMBL" id="ROS04828.1"/>
    </source>
</evidence>
<dbReference type="EMBL" id="RKHR01000003">
    <property type="protein sequence ID" value="ROS04828.1"/>
    <property type="molecule type" value="Genomic_DNA"/>
</dbReference>
<dbReference type="AlphaFoldDB" id="A0A3N2DYD0"/>
<dbReference type="Proteomes" id="UP000275394">
    <property type="component" value="Unassembled WGS sequence"/>
</dbReference>
<keyword evidence="1" id="KW-0812">Transmembrane</keyword>
<name>A0A3N2DYD0_9GAMM</name>
<keyword evidence="1" id="KW-0472">Membrane</keyword>
<feature type="transmembrane region" description="Helical" evidence="1">
    <location>
        <begin position="6"/>
        <end position="30"/>
    </location>
</feature>
<keyword evidence="3" id="KW-1185">Reference proteome</keyword>
<proteinExistence type="predicted"/>
<accession>A0A3N2DYD0</accession>
<evidence type="ECO:0000313" key="3">
    <source>
        <dbReference type="Proteomes" id="UP000275394"/>
    </source>
</evidence>
<protein>
    <submittedName>
        <fullName evidence="2">Uncharacterized protein</fullName>
    </submittedName>
</protein>
<sequence length="34" mass="3869">MMLVHFSISNFLIMSLITVKGFFVPVEIALENNL</sequence>
<organism evidence="2 3">
    <name type="scientific">Sinobacterium caligoides</name>
    <dbReference type="NCBI Taxonomy" id="933926"/>
    <lineage>
        <taxon>Bacteria</taxon>
        <taxon>Pseudomonadati</taxon>
        <taxon>Pseudomonadota</taxon>
        <taxon>Gammaproteobacteria</taxon>
        <taxon>Cellvibrionales</taxon>
        <taxon>Spongiibacteraceae</taxon>
        <taxon>Sinobacterium</taxon>
    </lineage>
</organism>
<comment type="caution">
    <text evidence="2">The sequence shown here is derived from an EMBL/GenBank/DDBJ whole genome shotgun (WGS) entry which is preliminary data.</text>
</comment>